<feature type="binding site" evidence="13">
    <location>
        <position position="45"/>
    </location>
    <ligand>
        <name>L-glutamate</name>
        <dbReference type="ChEBI" id="CHEBI:29985"/>
    </ligand>
</feature>
<feature type="binding site" evidence="13">
    <location>
        <position position="103"/>
    </location>
    <ligand>
        <name>pyridoxal 5'-phosphate</name>
        <dbReference type="ChEBI" id="CHEBI:597326"/>
    </ligand>
</feature>
<keyword evidence="6 13" id="KW-0028">Amino-acid biosynthesis</keyword>
<feature type="domain" description="Aminotransferase class V" evidence="14">
    <location>
        <begin position="41"/>
        <end position="329"/>
    </location>
</feature>
<evidence type="ECO:0000256" key="3">
    <source>
        <dbReference type="ARBA" id="ARBA00006904"/>
    </source>
</evidence>
<evidence type="ECO:0000256" key="8">
    <source>
        <dbReference type="ARBA" id="ARBA00022898"/>
    </source>
</evidence>
<dbReference type="GO" id="GO:0019265">
    <property type="term" value="P:glycine biosynthetic process, by transamination of glyoxylate"/>
    <property type="evidence" value="ECO:0007669"/>
    <property type="project" value="TreeGrafter"/>
</dbReference>
<evidence type="ECO:0000256" key="1">
    <source>
        <dbReference type="ARBA" id="ARBA00003483"/>
    </source>
</evidence>
<comment type="similarity">
    <text evidence="3 13">Belongs to the class-V pyridoxal-phosphate-dependent aminotransferase family. SerC subfamily.</text>
</comment>
<evidence type="ECO:0000256" key="2">
    <source>
        <dbReference type="ARBA" id="ARBA00005099"/>
    </source>
</evidence>
<comment type="pathway">
    <text evidence="13">Cofactor biosynthesis; pyridoxine 5'-phosphate biosynthesis; pyridoxine 5'-phosphate from D-erythrose 4-phosphate: step 3/5.</text>
</comment>
<evidence type="ECO:0000256" key="11">
    <source>
        <dbReference type="ARBA" id="ARBA00047630"/>
    </source>
</evidence>
<comment type="caution">
    <text evidence="15">The sequence shown here is derived from an EMBL/GenBank/DDBJ whole genome shotgun (WGS) entry which is preliminary data.</text>
</comment>
<sequence length="370" mass="39696">MADIVIPAELKPADGRFGSGPSKVRPEQLAALASGGASVMGTSHRQKPVRAVVRRVRDGLSELFSLPEGYEVVLGNGGTTAFWDIAAFGLIKERSQHLSFGEFSSKFATVAAKAPWLADPSVIKSEPGTHPLPRAEEGVDVYALTHNETSTGVAMPIERVGGDEALVLVDATSGAGGLPVRISETDVYYFAPQKSFASDGGLWLALFSPRALERVSEIEATGRFVPEFFSLPTAIDNSRKDQTYNTPALATLLLLADQLDWMNGNGGLDWTASRTADSASRLYNWAEKTSYTTPFVADPAQRSNVVGTIDFTGEVDAAEVAKVLRANGIVDTEPYRKLGRNQLRIAMFPAVDPADVEALTACVDHVVERL</sequence>
<evidence type="ECO:0000256" key="4">
    <source>
        <dbReference type="ARBA" id="ARBA00022490"/>
    </source>
</evidence>
<protein>
    <recommendedName>
        <fullName evidence="13">Phosphoserine aminotransferase</fullName>
        <ecNumber evidence="13">2.6.1.52</ecNumber>
    </recommendedName>
    <alternativeName>
        <fullName evidence="13">Phosphohydroxythreonine aminotransferase</fullName>
        <shortName evidence="13">PSAT</shortName>
    </alternativeName>
</protein>
<feature type="binding site" evidence="13">
    <location>
        <position position="170"/>
    </location>
    <ligand>
        <name>pyridoxal 5'-phosphate</name>
        <dbReference type="ChEBI" id="CHEBI:597326"/>
    </ligand>
</feature>
<evidence type="ECO:0000313" key="15">
    <source>
        <dbReference type="EMBL" id="MBB6471760.1"/>
    </source>
</evidence>
<keyword evidence="4 13" id="KW-0963">Cytoplasm</keyword>
<gene>
    <name evidence="13" type="primary">serC</name>
    <name evidence="15" type="ORF">BJ992_001191</name>
</gene>
<dbReference type="InterPro" id="IPR015422">
    <property type="entry name" value="PyrdxlP-dep_Trfase_small"/>
</dbReference>
<comment type="subcellular location">
    <subcellularLocation>
        <location evidence="13">Cytoplasm</location>
    </subcellularLocation>
</comment>
<evidence type="ECO:0000256" key="6">
    <source>
        <dbReference type="ARBA" id="ARBA00022605"/>
    </source>
</evidence>
<dbReference type="InterPro" id="IPR015424">
    <property type="entry name" value="PyrdxlP-dep_Trfase"/>
</dbReference>
<feature type="binding site" evidence="13">
    <location>
        <begin position="245"/>
        <end position="246"/>
    </location>
    <ligand>
        <name>pyridoxal 5'-phosphate</name>
        <dbReference type="ChEBI" id="CHEBI:597326"/>
    </ligand>
</feature>
<evidence type="ECO:0000256" key="12">
    <source>
        <dbReference type="ARBA" id="ARBA00049007"/>
    </source>
</evidence>
<dbReference type="GO" id="GO:0006564">
    <property type="term" value="P:L-serine biosynthetic process"/>
    <property type="evidence" value="ECO:0007669"/>
    <property type="project" value="UniProtKB-UniRule"/>
</dbReference>
<evidence type="ECO:0000256" key="10">
    <source>
        <dbReference type="ARBA" id="ARBA00023299"/>
    </source>
</evidence>
<keyword evidence="10 13" id="KW-0718">Serine biosynthesis</keyword>
<dbReference type="GO" id="GO:0008453">
    <property type="term" value="F:alanine-glyoxylate transaminase activity"/>
    <property type="evidence" value="ECO:0007669"/>
    <property type="project" value="TreeGrafter"/>
</dbReference>
<comment type="cofactor">
    <cofactor evidence="13">
        <name>pyridoxal 5'-phosphate</name>
        <dbReference type="ChEBI" id="CHEBI:597326"/>
    </cofactor>
    <text evidence="13">Binds 1 pyridoxal phosphate per subunit.</text>
</comment>
<keyword evidence="7 13" id="KW-0808">Transferase</keyword>
<keyword evidence="16" id="KW-1185">Reference proteome</keyword>
<dbReference type="Gene3D" id="3.40.640.10">
    <property type="entry name" value="Type I PLP-dependent aspartate aminotransferase-like (Major domain)"/>
    <property type="match status" value="1"/>
</dbReference>
<dbReference type="GO" id="GO:0004648">
    <property type="term" value="F:O-phospho-L-serine:2-oxoglutarate aminotransferase activity"/>
    <property type="evidence" value="ECO:0007669"/>
    <property type="project" value="UniProtKB-UniRule"/>
</dbReference>
<name>A0A7X0IAZ7_9ACTN</name>
<evidence type="ECO:0000256" key="7">
    <source>
        <dbReference type="ARBA" id="ARBA00022679"/>
    </source>
</evidence>
<dbReference type="EMBL" id="JACHIU010000001">
    <property type="protein sequence ID" value="MBB6471760.1"/>
    <property type="molecule type" value="Genomic_DNA"/>
</dbReference>
<dbReference type="PANTHER" id="PTHR21152">
    <property type="entry name" value="AMINOTRANSFERASE CLASS V"/>
    <property type="match status" value="1"/>
</dbReference>
<dbReference type="AlphaFoldDB" id="A0A7X0IAZ7"/>
<feature type="modified residue" description="N6-(pyridoxal phosphate)lysine" evidence="13">
    <location>
        <position position="194"/>
    </location>
</feature>
<comment type="pathway">
    <text evidence="2 13">Amino-acid biosynthesis; L-serine biosynthesis; L-serine from 3-phospho-D-glycerate: step 2/3.</text>
</comment>
<dbReference type="GO" id="GO:0005737">
    <property type="term" value="C:cytoplasm"/>
    <property type="evidence" value="ECO:0007669"/>
    <property type="project" value="UniProtKB-SubCell"/>
</dbReference>
<dbReference type="GO" id="GO:0004760">
    <property type="term" value="F:L-serine-pyruvate transaminase activity"/>
    <property type="evidence" value="ECO:0007669"/>
    <property type="project" value="TreeGrafter"/>
</dbReference>
<feature type="binding site" evidence="13">
    <location>
        <position position="193"/>
    </location>
    <ligand>
        <name>pyridoxal 5'-phosphate</name>
        <dbReference type="ChEBI" id="CHEBI:597326"/>
    </ligand>
</feature>
<dbReference type="GO" id="GO:0030170">
    <property type="term" value="F:pyridoxal phosphate binding"/>
    <property type="evidence" value="ECO:0007669"/>
    <property type="project" value="UniProtKB-UniRule"/>
</dbReference>
<dbReference type="UniPathway" id="UPA00244">
    <property type="reaction ID" value="UER00311"/>
</dbReference>
<evidence type="ECO:0000256" key="13">
    <source>
        <dbReference type="HAMAP-Rule" id="MF_00160"/>
    </source>
</evidence>
<dbReference type="Pfam" id="PF00266">
    <property type="entry name" value="Aminotran_5"/>
    <property type="match status" value="1"/>
</dbReference>
<evidence type="ECO:0000256" key="5">
    <source>
        <dbReference type="ARBA" id="ARBA00022576"/>
    </source>
</evidence>
<comment type="subunit">
    <text evidence="13">Homodimer.</text>
</comment>
<evidence type="ECO:0000256" key="9">
    <source>
        <dbReference type="ARBA" id="ARBA00023096"/>
    </source>
</evidence>
<comment type="catalytic activity">
    <reaction evidence="11 13">
        <text>4-(phosphooxy)-L-threonine + 2-oxoglutarate = (R)-3-hydroxy-2-oxo-4-phosphooxybutanoate + L-glutamate</text>
        <dbReference type="Rhea" id="RHEA:16573"/>
        <dbReference type="ChEBI" id="CHEBI:16810"/>
        <dbReference type="ChEBI" id="CHEBI:29985"/>
        <dbReference type="ChEBI" id="CHEBI:58452"/>
        <dbReference type="ChEBI" id="CHEBI:58538"/>
        <dbReference type="EC" id="2.6.1.52"/>
    </reaction>
</comment>
<keyword evidence="5 13" id="KW-0032">Aminotransferase</keyword>
<comment type="catalytic activity">
    <reaction evidence="12 13">
        <text>O-phospho-L-serine + 2-oxoglutarate = 3-phosphooxypyruvate + L-glutamate</text>
        <dbReference type="Rhea" id="RHEA:14329"/>
        <dbReference type="ChEBI" id="CHEBI:16810"/>
        <dbReference type="ChEBI" id="CHEBI:18110"/>
        <dbReference type="ChEBI" id="CHEBI:29985"/>
        <dbReference type="ChEBI" id="CHEBI:57524"/>
        <dbReference type="EC" id="2.6.1.52"/>
    </reaction>
</comment>
<reference evidence="15 16" key="1">
    <citation type="submission" date="2020-08" db="EMBL/GenBank/DDBJ databases">
        <title>Sequencing the genomes of 1000 actinobacteria strains.</title>
        <authorList>
            <person name="Klenk H.-P."/>
        </authorList>
    </citation>
    <scope>NUCLEOTIDE SEQUENCE [LARGE SCALE GENOMIC DNA]</scope>
    <source>
        <strain evidence="15 16">DSM 44936</strain>
    </source>
</reference>
<dbReference type="PIRSF" id="PIRSF000525">
    <property type="entry name" value="SerC"/>
    <property type="match status" value="1"/>
</dbReference>
<dbReference type="PANTHER" id="PTHR21152:SF40">
    <property type="entry name" value="ALANINE--GLYOXYLATE AMINOTRANSFERASE"/>
    <property type="match status" value="1"/>
</dbReference>
<dbReference type="InterPro" id="IPR022278">
    <property type="entry name" value="Pser_aminoTfrase"/>
</dbReference>
<dbReference type="HAMAP" id="MF_00160">
    <property type="entry name" value="SerC_aminotrans_5"/>
    <property type="match status" value="1"/>
</dbReference>
<dbReference type="Gene3D" id="3.90.1150.10">
    <property type="entry name" value="Aspartate Aminotransferase, domain 1"/>
    <property type="match status" value="1"/>
</dbReference>
<dbReference type="InterPro" id="IPR000192">
    <property type="entry name" value="Aminotrans_V_dom"/>
</dbReference>
<proteinExistence type="inferred from homology"/>
<accession>A0A7X0IAZ7</accession>
<dbReference type="RefSeq" id="WP_184978929.1">
    <property type="nucleotide sequence ID" value="NZ_BAAALO010000025.1"/>
</dbReference>
<comment type="caution">
    <text evidence="13">Lacks conserved residue(s) required for the propagation of feature annotation.</text>
</comment>
<dbReference type="EC" id="2.6.1.52" evidence="13"/>
<dbReference type="SUPFAM" id="SSF53383">
    <property type="entry name" value="PLP-dependent transferases"/>
    <property type="match status" value="1"/>
</dbReference>
<dbReference type="Proteomes" id="UP000555564">
    <property type="component" value="Unassembled WGS sequence"/>
</dbReference>
<comment type="function">
    <text evidence="1 13">Catalyzes the reversible conversion of 3-phosphohydroxypyruvate to phosphoserine and of 3-hydroxy-2-oxo-4-phosphonooxybutanoate to phosphohydroxythreonine.</text>
</comment>
<keyword evidence="8 13" id="KW-0663">Pyridoxal phosphate</keyword>
<organism evidence="15 16">
    <name type="scientific">Sphaerisporangium rubeum</name>
    <dbReference type="NCBI Taxonomy" id="321317"/>
    <lineage>
        <taxon>Bacteria</taxon>
        <taxon>Bacillati</taxon>
        <taxon>Actinomycetota</taxon>
        <taxon>Actinomycetes</taxon>
        <taxon>Streptosporangiales</taxon>
        <taxon>Streptosporangiaceae</taxon>
        <taxon>Sphaerisporangium</taxon>
    </lineage>
</organism>
<dbReference type="InterPro" id="IPR006272">
    <property type="entry name" value="Pser_aminoTfrase_mycobac"/>
</dbReference>
<dbReference type="GO" id="GO:0008615">
    <property type="term" value="P:pyridoxine biosynthetic process"/>
    <property type="evidence" value="ECO:0007669"/>
    <property type="project" value="UniProtKB-UniRule"/>
</dbReference>
<keyword evidence="9 13" id="KW-0664">Pyridoxine biosynthesis</keyword>
<dbReference type="UniPathway" id="UPA00135">
    <property type="reaction ID" value="UER00197"/>
</dbReference>
<dbReference type="NCBIfam" id="TIGR01366">
    <property type="entry name" value="serC_3"/>
    <property type="match status" value="1"/>
</dbReference>
<evidence type="ECO:0000313" key="16">
    <source>
        <dbReference type="Proteomes" id="UP000555564"/>
    </source>
</evidence>
<evidence type="ECO:0000259" key="14">
    <source>
        <dbReference type="Pfam" id="PF00266"/>
    </source>
</evidence>
<feature type="binding site" evidence="13">
    <location>
        <position position="149"/>
    </location>
    <ligand>
        <name>pyridoxal 5'-phosphate</name>
        <dbReference type="ChEBI" id="CHEBI:597326"/>
    </ligand>
</feature>
<dbReference type="InterPro" id="IPR015421">
    <property type="entry name" value="PyrdxlP-dep_Trfase_major"/>
</dbReference>